<accession>A0A327R4Y0</accession>
<evidence type="ECO:0000313" key="15">
    <source>
        <dbReference type="EMBL" id="RAJ11876.1"/>
    </source>
</evidence>
<evidence type="ECO:0000256" key="5">
    <source>
        <dbReference type="ARBA" id="ARBA00015611"/>
    </source>
</evidence>
<dbReference type="Proteomes" id="UP000248703">
    <property type="component" value="Unassembled WGS sequence"/>
</dbReference>
<keyword evidence="12" id="KW-0732">Signal</keyword>
<dbReference type="EC" id="3.4.11.2" evidence="4"/>
<dbReference type="CDD" id="cd09603">
    <property type="entry name" value="M1_APN_like"/>
    <property type="match status" value="1"/>
</dbReference>
<dbReference type="InterPro" id="IPR001930">
    <property type="entry name" value="Peptidase_M1"/>
</dbReference>
<evidence type="ECO:0000256" key="1">
    <source>
        <dbReference type="ARBA" id="ARBA00000098"/>
    </source>
</evidence>
<evidence type="ECO:0000256" key="10">
    <source>
        <dbReference type="ARBA" id="ARBA00022833"/>
    </source>
</evidence>
<keyword evidence="16" id="KW-1185">Reference proteome</keyword>
<protein>
    <recommendedName>
        <fullName evidence="5">Aminopeptidase N</fullName>
        <ecNumber evidence="4">3.4.11.2</ecNumber>
    </recommendedName>
</protein>
<evidence type="ECO:0000256" key="6">
    <source>
        <dbReference type="ARBA" id="ARBA00022438"/>
    </source>
</evidence>
<dbReference type="GO" id="GO:0016020">
    <property type="term" value="C:membrane"/>
    <property type="evidence" value="ECO:0007669"/>
    <property type="project" value="TreeGrafter"/>
</dbReference>
<comment type="caution">
    <text evidence="15">The sequence shown here is derived from an EMBL/GenBank/DDBJ whole genome shotgun (WGS) entry which is preliminary data.</text>
</comment>
<dbReference type="GO" id="GO:0008270">
    <property type="term" value="F:zinc ion binding"/>
    <property type="evidence" value="ECO:0007669"/>
    <property type="project" value="InterPro"/>
</dbReference>
<dbReference type="GO" id="GO:0005615">
    <property type="term" value="C:extracellular space"/>
    <property type="evidence" value="ECO:0007669"/>
    <property type="project" value="TreeGrafter"/>
</dbReference>
<keyword evidence="6 15" id="KW-0031">Aminopeptidase</keyword>
<comment type="cofactor">
    <cofactor evidence="2">
        <name>Zn(2+)</name>
        <dbReference type="ChEBI" id="CHEBI:29105"/>
    </cofactor>
</comment>
<comment type="similarity">
    <text evidence="3">Belongs to the peptidase M1 family.</text>
</comment>
<dbReference type="EMBL" id="QLLO01000011">
    <property type="protein sequence ID" value="RAJ11876.1"/>
    <property type="molecule type" value="Genomic_DNA"/>
</dbReference>
<dbReference type="PANTHER" id="PTHR11533">
    <property type="entry name" value="PROTEASE M1 ZINC METALLOPROTEASE"/>
    <property type="match status" value="1"/>
</dbReference>
<sequence length="682" mass="79216">MRYFFLLFITFLGFTVNAQQADVVDFVKADVSLTVDIEKQGVLGHVEFEFNILKNIDSIFIDAKDFKMIHVPGCNFNYDGSKITIKKSFFKGKSYKALVSFISNPKKALYFLDKENSHQIWTQGQGKYTSNWLPSIDDMNDKIEFDLSVTYDSDYTVVANGKLTDKQINKSTTTWHYNMQKPMSSYLVALAIGKYDKTVITSKSGIPIELYYYPEDSAKVEPTYRYTKQMFDYLEEEIGVNYPWQNYKQVPVQDFLYSGMENTSCTIFSDDFIIDNTSFIDKNYVNVNAHELAHQWFGDLVTETSGTHHWLHEGFATYYALLAERDIFGEDYYYNKLYDYYQELVAQDDAGQSTALLNPKSSSTTFYKKGAWVLHMLREKVGDSAFKTAVINYLEKHAYKNVETNDFIREVETTSGQDLTNFVDKWLASDMLLVNEMIAALEDNETTLFLLTMKNNPYLRFRKDSTDNYIPSSLVTRFPKGYYPIQVAVLEEAFTKPDYPTFNDLIKEAFQSDNIKLKQALAANMAKIPSEFKSDYEALLDDNSYVTKEIALFNLWANVPQQRNQYLDKTKLIYGFNDYNVRLLWLALAIATPDYQADKTQEFYDEMVSYTASHQPFQRRQNAFSYLNELGLFNKMALENLVQASQHHNWRFKSFAKELLQTLSENENYKSIISNLQENNKE</sequence>
<evidence type="ECO:0000256" key="7">
    <source>
        <dbReference type="ARBA" id="ARBA00022670"/>
    </source>
</evidence>
<feature type="domain" description="Peptidase M1 membrane alanine aminopeptidase" evidence="13">
    <location>
        <begin position="226"/>
        <end position="426"/>
    </location>
</feature>
<dbReference type="InterPro" id="IPR042097">
    <property type="entry name" value="Aminopeptidase_N-like_N_sf"/>
</dbReference>
<dbReference type="InterPro" id="IPR014782">
    <property type="entry name" value="Peptidase_M1_dom"/>
</dbReference>
<feature type="domain" description="Aminopeptidase N-like N-terminal" evidence="14">
    <location>
        <begin position="30"/>
        <end position="187"/>
    </location>
</feature>
<dbReference type="Pfam" id="PF01433">
    <property type="entry name" value="Peptidase_M1"/>
    <property type="match status" value="1"/>
</dbReference>
<evidence type="ECO:0000256" key="9">
    <source>
        <dbReference type="ARBA" id="ARBA00022801"/>
    </source>
</evidence>
<dbReference type="RefSeq" id="WP_111660847.1">
    <property type="nucleotide sequence ID" value="NZ_QLLO01000011.1"/>
</dbReference>
<name>A0A327R4Y0_9FLAO</name>
<proteinExistence type="inferred from homology"/>
<keyword evidence="9" id="KW-0378">Hydrolase</keyword>
<dbReference type="SUPFAM" id="SSF63737">
    <property type="entry name" value="Leukotriene A4 hydrolase N-terminal domain"/>
    <property type="match status" value="1"/>
</dbReference>
<feature type="signal peptide" evidence="12">
    <location>
        <begin position="1"/>
        <end position="21"/>
    </location>
</feature>
<dbReference type="GO" id="GO:0042277">
    <property type="term" value="F:peptide binding"/>
    <property type="evidence" value="ECO:0007669"/>
    <property type="project" value="TreeGrafter"/>
</dbReference>
<dbReference type="Gene3D" id="1.10.390.10">
    <property type="entry name" value="Neutral Protease Domain 2"/>
    <property type="match status" value="1"/>
</dbReference>
<evidence type="ECO:0000256" key="11">
    <source>
        <dbReference type="ARBA" id="ARBA00023049"/>
    </source>
</evidence>
<dbReference type="GO" id="GO:0070006">
    <property type="term" value="F:metalloaminopeptidase activity"/>
    <property type="evidence" value="ECO:0007669"/>
    <property type="project" value="TreeGrafter"/>
</dbReference>
<feature type="chain" id="PRO_5016378432" description="Aminopeptidase N" evidence="12">
    <location>
        <begin position="22"/>
        <end position="682"/>
    </location>
</feature>
<comment type="catalytic activity">
    <reaction evidence="1">
        <text>Release of an N-terminal amino acid, Xaa-|-Yaa- from a peptide, amide or arylamide. Xaa is preferably Ala, but may be most amino acids including Pro (slow action). When a terminal hydrophobic residue is followed by a prolyl residue, the two may be released as an intact Xaa-Pro dipeptide.</text>
        <dbReference type="EC" id="3.4.11.2"/>
    </reaction>
</comment>
<evidence type="ECO:0000256" key="2">
    <source>
        <dbReference type="ARBA" id="ARBA00001947"/>
    </source>
</evidence>
<gene>
    <name evidence="15" type="ORF">LY08_02585</name>
</gene>
<dbReference type="InterPro" id="IPR050344">
    <property type="entry name" value="Peptidase_M1_aminopeptidases"/>
</dbReference>
<evidence type="ECO:0000256" key="12">
    <source>
        <dbReference type="SAM" id="SignalP"/>
    </source>
</evidence>
<dbReference type="PANTHER" id="PTHR11533:SF174">
    <property type="entry name" value="PUROMYCIN-SENSITIVE AMINOPEPTIDASE-RELATED"/>
    <property type="match status" value="1"/>
</dbReference>
<evidence type="ECO:0000256" key="8">
    <source>
        <dbReference type="ARBA" id="ARBA00022723"/>
    </source>
</evidence>
<dbReference type="PRINTS" id="PR00756">
    <property type="entry name" value="ALADIPTASE"/>
</dbReference>
<dbReference type="Pfam" id="PF17900">
    <property type="entry name" value="Peptidase_M1_N"/>
    <property type="match status" value="1"/>
</dbReference>
<evidence type="ECO:0000256" key="3">
    <source>
        <dbReference type="ARBA" id="ARBA00010136"/>
    </source>
</evidence>
<evidence type="ECO:0000313" key="16">
    <source>
        <dbReference type="Proteomes" id="UP000248703"/>
    </source>
</evidence>
<organism evidence="15 16">
    <name type="scientific">Olleya aquimaris</name>
    <dbReference type="NCBI Taxonomy" id="639310"/>
    <lineage>
        <taxon>Bacteria</taxon>
        <taxon>Pseudomonadati</taxon>
        <taxon>Bacteroidota</taxon>
        <taxon>Flavobacteriia</taxon>
        <taxon>Flavobacteriales</taxon>
        <taxon>Flavobacteriaceae</taxon>
    </lineage>
</organism>
<dbReference type="OrthoDB" id="100605at2"/>
<keyword evidence="11" id="KW-0482">Metalloprotease</keyword>
<evidence type="ECO:0000259" key="13">
    <source>
        <dbReference type="Pfam" id="PF01433"/>
    </source>
</evidence>
<keyword evidence="7" id="KW-0645">Protease</keyword>
<reference evidence="15 16" key="1">
    <citation type="submission" date="2018-06" db="EMBL/GenBank/DDBJ databases">
        <title>Genomic Encyclopedia of Archaeal and Bacterial Type Strains, Phase II (KMG-II): from individual species to whole genera.</title>
        <authorList>
            <person name="Goeker M."/>
        </authorList>
    </citation>
    <scope>NUCLEOTIDE SEQUENCE [LARGE SCALE GENOMIC DNA]</scope>
    <source>
        <strain evidence="15 16">DSM 24464</strain>
    </source>
</reference>
<dbReference type="GO" id="GO:0005737">
    <property type="term" value="C:cytoplasm"/>
    <property type="evidence" value="ECO:0007669"/>
    <property type="project" value="TreeGrafter"/>
</dbReference>
<keyword evidence="8" id="KW-0479">Metal-binding</keyword>
<dbReference type="Gene3D" id="2.60.40.1730">
    <property type="entry name" value="tricorn interacting facor f3 domain"/>
    <property type="match status" value="1"/>
</dbReference>
<dbReference type="AlphaFoldDB" id="A0A327R4Y0"/>
<dbReference type="GO" id="GO:0016285">
    <property type="term" value="F:alanyl aminopeptidase activity"/>
    <property type="evidence" value="ECO:0007669"/>
    <property type="project" value="UniProtKB-EC"/>
</dbReference>
<keyword evidence="10" id="KW-0862">Zinc</keyword>
<dbReference type="GO" id="GO:0043171">
    <property type="term" value="P:peptide catabolic process"/>
    <property type="evidence" value="ECO:0007669"/>
    <property type="project" value="TreeGrafter"/>
</dbReference>
<evidence type="ECO:0000259" key="14">
    <source>
        <dbReference type="Pfam" id="PF17900"/>
    </source>
</evidence>
<evidence type="ECO:0000256" key="4">
    <source>
        <dbReference type="ARBA" id="ARBA00012564"/>
    </source>
</evidence>
<dbReference type="InterPro" id="IPR045357">
    <property type="entry name" value="Aminopeptidase_N-like_N"/>
</dbReference>
<dbReference type="SUPFAM" id="SSF55486">
    <property type="entry name" value="Metalloproteases ('zincins'), catalytic domain"/>
    <property type="match status" value="1"/>
</dbReference>
<dbReference type="InterPro" id="IPR027268">
    <property type="entry name" value="Peptidase_M4/M1_CTD_sf"/>
</dbReference>
<dbReference type="GO" id="GO:0006508">
    <property type="term" value="P:proteolysis"/>
    <property type="evidence" value="ECO:0007669"/>
    <property type="project" value="UniProtKB-KW"/>
</dbReference>